<dbReference type="SUPFAM" id="SSF47862">
    <property type="entry name" value="Saposin"/>
    <property type="match status" value="1"/>
</dbReference>
<keyword evidence="5" id="KW-1185">Reference proteome</keyword>
<dbReference type="InterPro" id="IPR008139">
    <property type="entry name" value="SaposinB_dom"/>
</dbReference>
<dbReference type="OrthoDB" id="5892424at2759"/>
<dbReference type="PROSITE" id="PS50015">
    <property type="entry name" value="SAP_B"/>
    <property type="match status" value="1"/>
</dbReference>
<dbReference type="Gene3D" id="1.10.225.10">
    <property type="entry name" value="Saposin-like"/>
    <property type="match status" value="1"/>
</dbReference>
<name>A0A016T3G9_9BILA</name>
<evidence type="ECO:0000259" key="3">
    <source>
        <dbReference type="PROSITE" id="PS50015"/>
    </source>
</evidence>
<feature type="region of interest" description="Disordered" evidence="2">
    <location>
        <begin position="47"/>
        <end position="73"/>
    </location>
</feature>
<dbReference type="Proteomes" id="UP000024635">
    <property type="component" value="Unassembled WGS sequence"/>
</dbReference>
<accession>A0A016T3G9</accession>
<organism evidence="4 5">
    <name type="scientific">Ancylostoma ceylanicum</name>
    <dbReference type="NCBI Taxonomy" id="53326"/>
    <lineage>
        <taxon>Eukaryota</taxon>
        <taxon>Metazoa</taxon>
        <taxon>Ecdysozoa</taxon>
        <taxon>Nematoda</taxon>
        <taxon>Chromadorea</taxon>
        <taxon>Rhabditida</taxon>
        <taxon>Rhabditina</taxon>
        <taxon>Rhabditomorpha</taxon>
        <taxon>Strongyloidea</taxon>
        <taxon>Ancylostomatidae</taxon>
        <taxon>Ancylostomatinae</taxon>
        <taxon>Ancylostoma</taxon>
    </lineage>
</organism>
<sequence length="292" mass="33457">MQRDNSDSIAYINRSSDIVFAFRSWTNKGFQIQAVYTVTYGADIGGGTTPARRNRKRREGSLPHPPFSPRYQSMGDERHEIVLMWLNVLILHSIGKSFPCVRLSTRFAAVQQNLRSSLPKLSSIYFSLCLHSSGDGFAFQWYRREAPSRAAKQNELVQSTVGTLHLYLSPRSEKIVILCLCVVGLAVCKYNHNSELCRMCIEAVDVLDVTLDARGKVKEAAKYFCEAKVRADLMEDCEYMMKKHLNRIVKYIKEPLSHDALIMCTYIYACGVNQHRGRYPSIRQDRDYDFDD</sequence>
<proteinExistence type="predicted"/>
<comment type="caution">
    <text evidence="4">The sequence shown here is derived from an EMBL/GenBank/DDBJ whole genome shotgun (WGS) entry which is preliminary data.</text>
</comment>
<dbReference type="InterPro" id="IPR011001">
    <property type="entry name" value="Saposin-like"/>
</dbReference>
<reference evidence="5" key="1">
    <citation type="journal article" date="2015" name="Nat. Genet.">
        <title>The genome and transcriptome of the zoonotic hookworm Ancylostoma ceylanicum identify infection-specific gene families.</title>
        <authorList>
            <person name="Schwarz E.M."/>
            <person name="Hu Y."/>
            <person name="Antoshechkin I."/>
            <person name="Miller M.M."/>
            <person name="Sternberg P.W."/>
            <person name="Aroian R.V."/>
        </authorList>
    </citation>
    <scope>NUCLEOTIDE SEQUENCE</scope>
    <source>
        <strain evidence="5">HY135</strain>
    </source>
</reference>
<evidence type="ECO:0000313" key="4">
    <source>
        <dbReference type="EMBL" id="EYB97161.1"/>
    </source>
</evidence>
<evidence type="ECO:0000256" key="1">
    <source>
        <dbReference type="ARBA" id="ARBA00023157"/>
    </source>
</evidence>
<keyword evidence="1" id="KW-1015">Disulfide bond</keyword>
<feature type="domain" description="Saposin B-type" evidence="3">
    <location>
        <begin position="193"/>
        <end position="274"/>
    </location>
</feature>
<protein>
    <recommendedName>
        <fullName evidence="3">Saposin B-type domain-containing protein</fullName>
    </recommendedName>
</protein>
<evidence type="ECO:0000256" key="2">
    <source>
        <dbReference type="SAM" id="MobiDB-lite"/>
    </source>
</evidence>
<dbReference type="AlphaFoldDB" id="A0A016T3G9"/>
<gene>
    <name evidence="4" type="primary">Acey_s0143.g2424</name>
    <name evidence="4" type="ORF">Y032_0143g2424</name>
</gene>
<evidence type="ECO:0000313" key="5">
    <source>
        <dbReference type="Proteomes" id="UP000024635"/>
    </source>
</evidence>
<dbReference type="EMBL" id="JARK01001479">
    <property type="protein sequence ID" value="EYB97161.1"/>
    <property type="molecule type" value="Genomic_DNA"/>
</dbReference>